<reference evidence="2" key="1">
    <citation type="submission" date="2024-04" db="EMBL/GenBank/DDBJ databases">
        <authorList>
            <person name="Shaw F."/>
            <person name="Minotto A."/>
        </authorList>
    </citation>
    <scope>NUCLEOTIDE SEQUENCE [LARGE SCALE GENOMIC DNA]</scope>
</reference>
<sequence length="396" mass="45463">MSSFVERLIGISTLPVREYTRKLKIWGHDETQSWGLHWTANLTTLQKLFAVFPNVSELDFHGLSLGPMTRPLLPYDEPDFDPWNSLAVPSQSALNYVSFSSLNLYNVKSLSVVFDILGLFSSVDILRLSEGPIFMREQTVLLEAHPSSLPDVRCLQVDCLDPWFIKCLFHGNRVHALRSLKSIMFSGYFTDQVNPTSGINFLLRESGTSLHSLELSVTEVVGMAMSSIVEIRRTVESDFNIYWNTIDFSPCTSLRRLVIRSDFNTRYPSPFRRELVPSENLPEHLIKSVLDVLAQFLASAPGPLNSLELVIDLRLSDLSDTLYPMDLMLAHTSWDRLRQILRDFSRRLRPSRIRYLLSDENGRDTSVWKTNFDNLRARIRVEFMELEEEGILVNLE</sequence>
<evidence type="ECO:0000313" key="2">
    <source>
        <dbReference type="Proteomes" id="UP001497453"/>
    </source>
</evidence>
<name>A0ABP1CVL4_9APHY</name>
<proteinExistence type="predicted"/>
<keyword evidence="2" id="KW-1185">Reference proteome</keyword>
<protein>
    <submittedName>
        <fullName evidence="1">Uncharacterized protein</fullName>
    </submittedName>
</protein>
<organism evidence="1 2">
    <name type="scientific">Somion occarium</name>
    <dbReference type="NCBI Taxonomy" id="3059160"/>
    <lineage>
        <taxon>Eukaryota</taxon>
        <taxon>Fungi</taxon>
        <taxon>Dikarya</taxon>
        <taxon>Basidiomycota</taxon>
        <taxon>Agaricomycotina</taxon>
        <taxon>Agaricomycetes</taxon>
        <taxon>Polyporales</taxon>
        <taxon>Cerrenaceae</taxon>
        <taxon>Somion</taxon>
    </lineage>
</organism>
<dbReference type="EMBL" id="OZ037954">
    <property type="protein sequence ID" value="CAL1699715.1"/>
    <property type="molecule type" value="Genomic_DNA"/>
</dbReference>
<gene>
    <name evidence="1" type="ORF">GFSPODELE1_LOCUS2807</name>
</gene>
<accession>A0ABP1CVL4</accession>
<evidence type="ECO:0000313" key="1">
    <source>
        <dbReference type="EMBL" id="CAL1699715.1"/>
    </source>
</evidence>
<dbReference type="Proteomes" id="UP001497453">
    <property type="component" value="Chromosome 11"/>
</dbReference>